<organism evidence="1 2">
    <name type="scientific">Ensete ventricosum</name>
    <name type="common">Abyssinian banana</name>
    <name type="synonym">Musa ensete</name>
    <dbReference type="NCBI Taxonomy" id="4639"/>
    <lineage>
        <taxon>Eukaryota</taxon>
        <taxon>Viridiplantae</taxon>
        <taxon>Streptophyta</taxon>
        <taxon>Embryophyta</taxon>
        <taxon>Tracheophyta</taxon>
        <taxon>Spermatophyta</taxon>
        <taxon>Magnoliopsida</taxon>
        <taxon>Liliopsida</taxon>
        <taxon>Zingiberales</taxon>
        <taxon>Musaceae</taxon>
        <taxon>Ensete</taxon>
    </lineage>
</organism>
<evidence type="ECO:0000313" key="2">
    <source>
        <dbReference type="Proteomes" id="UP000287651"/>
    </source>
</evidence>
<dbReference type="AlphaFoldDB" id="A0A426ZIB0"/>
<name>A0A426ZIB0_ENSVE</name>
<comment type="caution">
    <text evidence="1">The sequence shown here is derived from an EMBL/GenBank/DDBJ whole genome shotgun (WGS) entry which is preliminary data.</text>
</comment>
<protein>
    <submittedName>
        <fullName evidence="1">Uncharacterized protein</fullName>
    </submittedName>
</protein>
<gene>
    <name evidence="1" type="ORF">B296_00041641</name>
</gene>
<proteinExistence type="predicted"/>
<evidence type="ECO:0000313" key="1">
    <source>
        <dbReference type="EMBL" id="RRT63634.1"/>
    </source>
</evidence>
<sequence>MMHLTRAFAIRAEITRVSSWYRYSSSPDLKVISGSCDLRESVESEESVWIWHTVDRGVRGGRMPPNRVAPKWSYFGLMVRLLGKLWDIGDNSSEHPGYGLNLIGEPQEGFGDYH</sequence>
<reference evidence="1 2" key="1">
    <citation type="journal article" date="2014" name="Agronomy (Basel)">
        <title>A Draft Genome Sequence for Ensete ventricosum, the Drought-Tolerant Tree Against Hunger.</title>
        <authorList>
            <person name="Harrison J."/>
            <person name="Moore K.A."/>
            <person name="Paszkiewicz K."/>
            <person name="Jones T."/>
            <person name="Grant M."/>
            <person name="Ambacheew D."/>
            <person name="Muzemil S."/>
            <person name="Studholme D.J."/>
        </authorList>
    </citation>
    <scope>NUCLEOTIDE SEQUENCE [LARGE SCALE GENOMIC DNA]</scope>
</reference>
<dbReference type="EMBL" id="AMZH03006514">
    <property type="protein sequence ID" value="RRT63634.1"/>
    <property type="molecule type" value="Genomic_DNA"/>
</dbReference>
<accession>A0A426ZIB0</accession>
<dbReference type="Proteomes" id="UP000287651">
    <property type="component" value="Unassembled WGS sequence"/>
</dbReference>